<evidence type="ECO:0000256" key="6">
    <source>
        <dbReference type="HAMAP-Rule" id="MF_00265"/>
    </source>
</evidence>
<feature type="binding site" evidence="6">
    <location>
        <position position="85"/>
    </location>
    <ligand>
        <name>Mg(2+)</name>
        <dbReference type="ChEBI" id="CHEBI:18420"/>
    </ligand>
</feature>
<comment type="cofactor">
    <cofactor evidence="6">
        <name>Mg(2+)</name>
        <dbReference type="ChEBI" id="CHEBI:18420"/>
    </cofactor>
</comment>
<evidence type="ECO:0000313" key="8">
    <source>
        <dbReference type="EMBL" id="UTT63732.1"/>
    </source>
</evidence>
<dbReference type="Pfam" id="PF01850">
    <property type="entry name" value="PIN"/>
    <property type="match status" value="1"/>
</dbReference>
<keyword evidence="5 6" id="KW-0460">Magnesium</keyword>
<organism evidence="8 9">
    <name type="scientific">Microcella humidisoli</name>
    <dbReference type="NCBI Taxonomy" id="2963406"/>
    <lineage>
        <taxon>Bacteria</taxon>
        <taxon>Bacillati</taxon>
        <taxon>Actinomycetota</taxon>
        <taxon>Actinomycetes</taxon>
        <taxon>Micrococcales</taxon>
        <taxon>Microbacteriaceae</taxon>
        <taxon>Microcella</taxon>
    </lineage>
</organism>
<evidence type="ECO:0000256" key="3">
    <source>
        <dbReference type="ARBA" id="ARBA00022723"/>
    </source>
</evidence>
<dbReference type="SUPFAM" id="SSF88723">
    <property type="entry name" value="PIN domain-like"/>
    <property type="match status" value="1"/>
</dbReference>
<feature type="domain" description="PIN" evidence="7">
    <location>
        <begin position="1"/>
        <end position="111"/>
    </location>
</feature>
<evidence type="ECO:0000256" key="1">
    <source>
        <dbReference type="ARBA" id="ARBA00022649"/>
    </source>
</evidence>
<feature type="binding site" evidence="6">
    <location>
        <position position="4"/>
    </location>
    <ligand>
        <name>Mg(2+)</name>
        <dbReference type="ChEBI" id="CHEBI:18420"/>
    </ligand>
</feature>
<evidence type="ECO:0000256" key="5">
    <source>
        <dbReference type="ARBA" id="ARBA00022842"/>
    </source>
</evidence>
<dbReference type="HAMAP" id="MF_00265">
    <property type="entry name" value="VapC_Nob1"/>
    <property type="match status" value="1"/>
</dbReference>
<evidence type="ECO:0000313" key="9">
    <source>
        <dbReference type="Proteomes" id="UP001060039"/>
    </source>
</evidence>
<gene>
    <name evidence="6" type="primary">vapC</name>
    <name evidence="8" type="ORF">NNL39_01850</name>
</gene>
<keyword evidence="2 6" id="KW-0540">Nuclease</keyword>
<name>A0ABY5FZJ0_9MICO</name>
<keyword evidence="3 6" id="KW-0479">Metal-binding</keyword>
<dbReference type="EMBL" id="CP101497">
    <property type="protein sequence ID" value="UTT63732.1"/>
    <property type="molecule type" value="Genomic_DNA"/>
</dbReference>
<sequence>MLVDTSVWIDHLHRGERELVRALNTSLVVQHPMVIGELSLGRLRDRSVVLELLGNLPSSPIASHSEVAGFVEVHALYGQGLSLVDAHLLASVVLAPGTTLWTRDKRLREAANRLGVGASLP</sequence>
<comment type="similarity">
    <text evidence="6">Belongs to the PINc/VapC protein family.</text>
</comment>
<dbReference type="RefSeq" id="WP_255160862.1">
    <property type="nucleotide sequence ID" value="NZ_CP101497.1"/>
</dbReference>
<protein>
    <recommendedName>
        <fullName evidence="6">Ribonuclease VapC</fullName>
        <shortName evidence="6">RNase VapC</shortName>
        <ecNumber evidence="6">3.1.-.-</ecNumber>
    </recommendedName>
    <alternativeName>
        <fullName evidence="6">Toxin VapC</fullName>
    </alternativeName>
</protein>
<evidence type="ECO:0000256" key="2">
    <source>
        <dbReference type="ARBA" id="ARBA00022722"/>
    </source>
</evidence>
<proteinExistence type="inferred from homology"/>
<reference evidence="8" key="1">
    <citation type="submission" date="2022-07" db="EMBL/GenBank/DDBJ databases">
        <title>Taxonomic analysis of Microcella humidisoli nov. sp., isolated from riverside soil.</title>
        <authorList>
            <person name="Molina K.M."/>
            <person name="Kim S.B."/>
        </authorList>
    </citation>
    <scope>NUCLEOTIDE SEQUENCE</scope>
    <source>
        <strain evidence="8">MMS21-STM10</strain>
    </source>
</reference>
<comment type="function">
    <text evidence="6">Toxic component of a toxin-antitoxin (TA) system. An RNase.</text>
</comment>
<evidence type="ECO:0000256" key="4">
    <source>
        <dbReference type="ARBA" id="ARBA00022801"/>
    </source>
</evidence>
<dbReference type="Gene3D" id="3.40.50.1010">
    <property type="entry name" value="5'-nuclease"/>
    <property type="match status" value="1"/>
</dbReference>
<keyword evidence="1 6" id="KW-1277">Toxin-antitoxin system</keyword>
<accession>A0ABY5FZJ0</accession>
<dbReference type="InterPro" id="IPR029060">
    <property type="entry name" value="PIN-like_dom_sf"/>
</dbReference>
<dbReference type="InterPro" id="IPR022907">
    <property type="entry name" value="VapC_family"/>
</dbReference>
<keyword evidence="6" id="KW-0800">Toxin</keyword>
<evidence type="ECO:0000259" key="7">
    <source>
        <dbReference type="Pfam" id="PF01850"/>
    </source>
</evidence>
<dbReference type="Proteomes" id="UP001060039">
    <property type="component" value="Chromosome"/>
</dbReference>
<dbReference type="EC" id="3.1.-.-" evidence="6"/>
<keyword evidence="4 6" id="KW-0378">Hydrolase</keyword>
<keyword evidence="9" id="KW-1185">Reference proteome</keyword>
<dbReference type="InterPro" id="IPR002716">
    <property type="entry name" value="PIN_dom"/>
</dbReference>